<evidence type="ECO:0000259" key="4">
    <source>
        <dbReference type="PROSITE" id="PS50995"/>
    </source>
</evidence>
<evidence type="ECO:0000256" key="2">
    <source>
        <dbReference type="ARBA" id="ARBA00023125"/>
    </source>
</evidence>
<evidence type="ECO:0000256" key="1">
    <source>
        <dbReference type="ARBA" id="ARBA00023015"/>
    </source>
</evidence>
<proteinExistence type="predicted"/>
<sequence>MDEACKKTPYLALMQTAKAVHERMRRAAASENLNPTEFSILEVLFLNGKQTIHQVGESILVSSGSMTYTIDKLENRGLIYRSACPDDRRAIHLDLTELGKKQMEKIMPKHQALTSYVLGSLKNDEAERLVEMLNRVKNRAEN</sequence>
<keyword evidence="2" id="KW-0238">DNA-binding</keyword>
<keyword evidence="3" id="KW-0804">Transcription</keyword>
<dbReference type="InterPro" id="IPR036390">
    <property type="entry name" value="WH_DNA-bd_sf"/>
</dbReference>
<protein>
    <submittedName>
        <fullName evidence="5">MarR family transcriptional regulator</fullName>
    </submittedName>
</protein>
<dbReference type="PRINTS" id="PR00598">
    <property type="entry name" value="HTHMARR"/>
</dbReference>
<reference evidence="5 6" key="1">
    <citation type="submission" date="2024-02" db="EMBL/GenBank/DDBJ databases">
        <title>Seven novel Bacillus-like species.</title>
        <authorList>
            <person name="Liu G."/>
        </authorList>
    </citation>
    <scope>NUCLEOTIDE SEQUENCE [LARGE SCALE GENOMIC DNA]</scope>
    <source>
        <strain evidence="5 6">FJAT-52054</strain>
    </source>
</reference>
<dbReference type="InterPro" id="IPR039422">
    <property type="entry name" value="MarR/SlyA-like"/>
</dbReference>
<evidence type="ECO:0000256" key="3">
    <source>
        <dbReference type="ARBA" id="ARBA00023163"/>
    </source>
</evidence>
<keyword evidence="1" id="KW-0805">Transcription regulation</keyword>
<dbReference type="RefSeq" id="WP_035405472.1">
    <property type="nucleotide sequence ID" value="NZ_CP147407.1"/>
</dbReference>
<dbReference type="PROSITE" id="PS01117">
    <property type="entry name" value="HTH_MARR_1"/>
    <property type="match status" value="1"/>
</dbReference>
<dbReference type="PANTHER" id="PTHR33164:SF56">
    <property type="entry name" value="HTH-TYPE TRANSCRIPTIONAL REGULATOR MHQR"/>
    <property type="match status" value="1"/>
</dbReference>
<dbReference type="InterPro" id="IPR036388">
    <property type="entry name" value="WH-like_DNA-bd_sf"/>
</dbReference>
<dbReference type="Proteomes" id="UP001377337">
    <property type="component" value="Chromosome"/>
</dbReference>
<accession>A0ABZ2NKF6</accession>
<dbReference type="EMBL" id="CP147407">
    <property type="protein sequence ID" value="WXB97874.1"/>
    <property type="molecule type" value="Genomic_DNA"/>
</dbReference>
<feature type="domain" description="HTH marR-type" evidence="4">
    <location>
        <begin position="6"/>
        <end position="138"/>
    </location>
</feature>
<dbReference type="SUPFAM" id="SSF46785">
    <property type="entry name" value="Winged helix' DNA-binding domain"/>
    <property type="match status" value="1"/>
</dbReference>
<dbReference type="Pfam" id="PF01047">
    <property type="entry name" value="MarR"/>
    <property type="match status" value="1"/>
</dbReference>
<gene>
    <name evidence="5" type="ORF">WCV65_05195</name>
</gene>
<name>A0ABZ2NKF6_9BACI</name>
<evidence type="ECO:0000313" key="5">
    <source>
        <dbReference type="EMBL" id="WXB97874.1"/>
    </source>
</evidence>
<organism evidence="5 6">
    <name type="scientific">Metabacillus sediminis</name>
    <dbReference type="NCBI Taxonomy" id="3117746"/>
    <lineage>
        <taxon>Bacteria</taxon>
        <taxon>Bacillati</taxon>
        <taxon>Bacillota</taxon>
        <taxon>Bacilli</taxon>
        <taxon>Bacillales</taxon>
        <taxon>Bacillaceae</taxon>
        <taxon>Metabacillus</taxon>
    </lineage>
</organism>
<dbReference type="Gene3D" id="1.10.10.10">
    <property type="entry name" value="Winged helix-like DNA-binding domain superfamily/Winged helix DNA-binding domain"/>
    <property type="match status" value="1"/>
</dbReference>
<evidence type="ECO:0000313" key="6">
    <source>
        <dbReference type="Proteomes" id="UP001377337"/>
    </source>
</evidence>
<keyword evidence="6" id="KW-1185">Reference proteome</keyword>
<dbReference type="SMART" id="SM00347">
    <property type="entry name" value="HTH_MARR"/>
    <property type="match status" value="1"/>
</dbReference>
<dbReference type="PROSITE" id="PS50995">
    <property type="entry name" value="HTH_MARR_2"/>
    <property type="match status" value="1"/>
</dbReference>
<dbReference type="PANTHER" id="PTHR33164">
    <property type="entry name" value="TRANSCRIPTIONAL REGULATOR, MARR FAMILY"/>
    <property type="match status" value="1"/>
</dbReference>
<dbReference type="InterPro" id="IPR000835">
    <property type="entry name" value="HTH_MarR-typ"/>
</dbReference>
<dbReference type="InterPro" id="IPR023187">
    <property type="entry name" value="Tscrpt_reg_MarR-type_CS"/>
</dbReference>